<name>A0A1R2B7G4_9CILI</name>
<feature type="region of interest" description="Disordered" evidence="2">
    <location>
        <begin position="313"/>
        <end position="332"/>
    </location>
</feature>
<organism evidence="3 4">
    <name type="scientific">Stentor coeruleus</name>
    <dbReference type="NCBI Taxonomy" id="5963"/>
    <lineage>
        <taxon>Eukaryota</taxon>
        <taxon>Sar</taxon>
        <taxon>Alveolata</taxon>
        <taxon>Ciliophora</taxon>
        <taxon>Postciliodesmatophora</taxon>
        <taxon>Heterotrichea</taxon>
        <taxon>Heterotrichida</taxon>
        <taxon>Stentoridae</taxon>
        <taxon>Stentor</taxon>
    </lineage>
</organism>
<protein>
    <recommendedName>
        <fullName evidence="5">Translin-associated factor X-interacting protein 1 N-terminal domain-containing protein</fullName>
    </recommendedName>
</protein>
<feature type="region of interest" description="Disordered" evidence="2">
    <location>
        <begin position="353"/>
        <end position="374"/>
    </location>
</feature>
<dbReference type="Proteomes" id="UP000187209">
    <property type="component" value="Unassembled WGS sequence"/>
</dbReference>
<keyword evidence="4" id="KW-1185">Reference proteome</keyword>
<evidence type="ECO:0008006" key="5">
    <source>
        <dbReference type="Google" id="ProtNLM"/>
    </source>
</evidence>
<evidence type="ECO:0000256" key="1">
    <source>
        <dbReference type="SAM" id="Coils"/>
    </source>
</evidence>
<evidence type="ECO:0000313" key="3">
    <source>
        <dbReference type="EMBL" id="OMJ72707.1"/>
    </source>
</evidence>
<evidence type="ECO:0000256" key="2">
    <source>
        <dbReference type="SAM" id="MobiDB-lite"/>
    </source>
</evidence>
<dbReference type="EMBL" id="MPUH01000879">
    <property type="protein sequence ID" value="OMJ72707.1"/>
    <property type="molecule type" value="Genomic_DNA"/>
</dbReference>
<gene>
    <name evidence="3" type="ORF">SteCoe_28772</name>
</gene>
<evidence type="ECO:0000313" key="4">
    <source>
        <dbReference type="Proteomes" id="UP000187209"/>
    </source>
</evidence>
<reference evidence="3 4" key="1">
    <citation type="submission" date="2016-11" db="EMBL/GenBank/DDBJ databases">
        <title>The macronuclear genome of Stentor coeruleus: a giant cell with tiny introns.</title>
        <authorList>
            <person name="Slabodnick M."/>
            <person name="Ruby J.G."/>
            <person name="Reiff S.B."/>
            <person name="Swart E.C."/>
            <person name="Gosai S."/>
            <person name="Prabakaran S."/>
            <person name="Witkowska E."/>
            <person name="Larue G.E."/>
            <person name="Fisher S."/>
            <person name="Freeman R.M."/>
            <person name="Gunawardena J."/>
            <person name="Chu W."/>
            <person name="Stover N.A."/>
            <person name="Gregory B.D."/>
            <person name="Nowacki M."/>
            <person name="Derisi J."/>
            <person name="Roy S.W."/>
            <person name="Marshall W.F."/>
            <person name="Sood P."/>
        </authorList>
    </citation>
    <scope>NUCLEOTIDE SEQUENCE [LARGE SCALE GENOMIC DNA]</scope>
    <source>
        <strain evidence="3">WM001</strain>
    </source>
</reference>
<feature type="coiled-coil region" evidence="1">
    <location>
        <begin position="178"/>
        <end position="226"/>
    </location>
</feature>
<keyword evidence="1" id="KW-0175">Coiled coil</keyword>
<accession>A0A1R2B7G4</accession>
<sequence>MSKIIRNNYILETTSKNPNKNKPSVKLLSNTTIGHLENPQKLLSRSTAIIPSPYAIKQVRFNKGLDKLKIRSHCVLPKKSIKLFKNHEKSFNTDSKKNLISSFSFLSSEEHSRIETKEISQNRVELLMKKLENTMGINNKFEICQTVFAEILDIDKECFEAEYRNLLQIIKKEYDKIVRYQRNELENQINDIRELENMKGDLSNELEKLIEQNKDLSLRYSELNGKYNEVSDKFLKIASIELDTLDKTDENWVVLLQKSRIYEEAVYNLKKDIKYYKSKTKKMMKLLVAFEKKGYPIEEIYINEVKNKKSLPKYDGSDSIPDDTDNENIVSGKSIKAIRPSKVPELNFSLLKPNSFTSESDSSQLSAYSNESYD</sequence>
<comment type="caution">
    <text evidence="3">The sequence shown here is derived from an EMBL/GenBank/DDBJ whole genome shotgun (WGS) entry which is preliminary data.</text>
</comment>
<proteinExistence type="predicted"/>
<dbReference type="AlphaFoldDB" id="A0A1R2B7G4"/>